<feature type="chain" id="PRO_5044809379" evidence="2">
    <location>
        <begin position="22"/>
        <end position="230"/>
    </location>
</feature>
<keyword evidence="2" id="KW-0732">Signal</keyword>
<evidence type="ECO:0000256" key="2">
    <source>
        <dbReference type="SAM" id="SignalP"/>
    </source>
</evidence>
<accession>A0ABD2I7R9</accession>
<evidence type="ECO:0000256" key="1">
    <source>
        <dbReference type="SAM" id="MobiDB-lite"/>
    </source>
</evidence>
<name>A0ABD2I7R9_9BILA</name>
<sequence length="230" mass="24679">MNTKIVLFLLLPLLIIGWVTPTNTTKEKRTNKGKGLQRSAEGSAFSAYKPQQKDNGKIAENEQKNETDGQQRADTTGDNEQLQVVAARDDDQHRAISAGDVDLQHVEAVAEPMEVSADGSRSAQTLKPSGGGDGSTSSRRKSGGHQSPLGRHEDAQRSSEATLSADTATAGNNGGAENDDHEMGERAGEAQKQTPMKRRLIKQKTMEKSSKRSAAEKKKNADSVSARVGQ</sequence>
<feature type="compositionally biased region" description="Basic and acidic residues" evidence="1">
    <location>
        <begin position="204"/>
        <end position="221"/>
    </location>
</feature>
<proteinExistence type="predicted"/>
<protein>
    <submittedName>
        <fullName evidence="3">Uncharacterized protein</fullName>
    </submittedName>
</protein>
<gene>
    <name evidence="3" type="ORF">niasHT_031193</name>
</gene>
<organism evidence="3 4">
    <name type="scientific">Heterodera trifolii</name>
    <dbReference type="NCBI Taxonomy" id="157864"/>
    <lineage>
        <taxon>Eukaryota</taxon>
        <taxon>Metazoa</taxon>
        <taxon>Ecdysozoa</taxon>
        <taxon>Nematoda</taxon>
        <taxon>Chromadorea</taxon>
        <taxon>Rhabditida</taxon>
        <taxon>Tylenchina</taxon>
        <taxon>Tylenchomorpha</taxon>
        <taxon>Tylenchoidea</taxon>
        <taxon>Heteroderidae</taxon>
        <taxon>Heteroderinae</taxon>
        <taxon>Heterodera</taxon>
    </lineage>
</organism>
<feature type="region of interest" description="Disordered" evidence="1">
    <location>
        <begin position="24"/>
        <end position="80"/>
    </location>
</feature>
<evidence type="ECO:0000313" key="3">
    <source>
        <dbReference type="EMBL" id="KAL3073245.1"/>
    </source>
</evidence>
<dbReference type="AlphaFoldDB" id="A0ABD2I7R9"/>
<feature type="region of interest" description="Disordered" evidence="1">
    <location>
        <begin position="114"/>
        <end position="230"/>
    </location>
</feature>
<feature type="signal peptide" evidence="2">
    <location>
        <begin position="1"/>
        <end position="21"/>
    </location>
</feature>
<evidence type="ECO:0000313" key="4">
    <source>
        <dbReference type="Proteomes" id="UP001620626"/>
    </source>
</evidence>
<keyword evidence="4" id="KW-1185">Reference proteome</keyword>
<reference evidence="3 4" key="1">
    <citation type="submission" date="2024-10" db="EMBL/GenBank/DDBJ databases">
        <authorList>
            <person name="Kim D."/>
        </authorList>
    </citation>
    <scope>NUCLEOTIDE SEQUENCE [LARGE SCALE GENOMIC DNA]</scope>
    <source>
        <strain evidence="3">BH-2024</strain>
    </source>
</reference>
<dbReference type="EMBL" id="JBICBT010001323">
    <property type="protein sequence ID" value="KAL3073245.1"/>
    <property type="molecule type" value="Genomic_DNA"/>
</dbReference>
<dbReference type="Proteomes" id="UP001620626">
    <property type="component" value="Unassembled WGS sequence"/>
</dbReference>
<comment type="caution">
    <text evidence="3">The sequence shown here is derived from an EMBL/GenBank/DDBJ whole genome shotgun (WGS) entry which is preliminary data.</text>
</comment>
<feature type="compositionally biased region" description="Basic and acidic residues" evidence="1">
    <location>
        <begin position="51"/>
        <end position="71"/>
    </location>
</feature>